<organism evidence="2">
    <name type="scientific">marine metagenome</name>
    <dbReference type="NCBI Taxonomy" id="408172"/>
    <lineage>
        <taxon>unclassified sequences</taxon>
        <taxon>metagenomes</taxon>
        <taxon>ecological metagenomes</taxon>
    </lineage>
</organism>
<keyword evidence="1" id="KW-1133">Transmembrane helix</keyword>
<name>A0A382VIH9_9ZZZZ</name>
<dbReference type="EMBL" id="UINC01152171">
    <property type="protein sequence ID" value="SVD46210.1"/>
    <property type="molecule type" value="Genomic_DNA"/>
</dbReference>
<gene>
    <name evidence="2" type="ORF">METZ01_LOCUS399064</name>
</gene>
<feature type="transmembrane region" description="Helical" evidence="1">
    <location>
        <begin position="155"/>
        <end position="176"/>
    </location>
</feature>
<feature type="transmembrane region" description="Helical" evidence="1">
    <location>
        <begin position="188"/>
        <end position="208"/>
    </location>
</feature>
<evidence type="ECO:0000256" key="1">
    <source>
        <dbReference type="SAM" id="Phobius"/>
    </source>
</evidence>
<dbReference type="AlphaFoldDB" id="A0A382VIH9"/>
<keyword evidence="1" id="KW-0472">Membrane</keyword>
<keyword evidence="1" id="KW-0812">Transmembrane</keyword>
<reference evidence="2" key="1">
    <citation type="submission" date="2018-05" db="EMBL/GenBank/DDBJ databases">
        <authorList>
            <person name="Lanie J.A."/>
            <person name="Ng W.-L."/>
            <person name="Kazmierczak K.M."/>
            <person name="Andrzejewski T.M."/>
            <person name="Davidsen T.M."/>
            <person name="Wayne K.J."/>
            <person name="Tettelin H."/>
            <person name="Glass J.I."/>
            <person name="Rusch D."/>
            <person name="Podicherti R."/>
            <person name="Tsui H.-C.T."/>
            <person name="Winkler M.E."/>
        </authorList>
    </citation>
    <scope>NUCLEOTIDE SEQUENCE</scope>
</reference>
<feature type="non-terminal residue" evidence="2">
    <location>
        <position position="1"/>
    </location>
</feature>
<protein>
    <submittedName>
        <fullName evidence="2">Uncharacterized protein</fullName>
    </submittedName>
</protein>
<proteinExistence type="predicted"/>
<feature type="non-terminal residue" evidence="2">
    <location>
        <position position="265"/>
    </location>
</feature>
<sequence length="265" mass="30120">VICNIVLMKRFLPLLMLTGLLFGQDLLLLKSGKFYKGVFIDKVDENIIFNIEGDSIHTEISIYNVDIIKADNGEYYYPFDIPTKEIISQNTKYNVFNSNILPKNFVSKQEIINMSEDEKGILYGKYKVSPFGNTAISFFVPTLGYHRINQWKKRGLSCCGLYFGCGMALQLAVGLSDHTINAHKDPNANNILDSFAGIFIALHLFDVYTQTKKYNRNLSMSIFGQEKPPPSLGSIYPLDSNYKHYFSFFGFPNHRTGVSMFGYSI</sequence>
<accession>A0A382VIH9</accession>
<evidence type="ECO:0000313" key="2">
    <source>
        <dbReference type="EMBL" id="SVD46210.1"/>
    </source>
</evidence>